<evidence type="ECO:0000313" key="1">
    <source>
        <dbReference type="EMBL" id="MAA14654.1"/>
    </source>
</evidence>
<dbReference type="AlphaFoldDB" id="A0A224YL10"/>
<protein>
    <submittedName>
        <fullName evidence="1">Uncharacterized protein</fullName>
    </submittedName>
</protein>
<name>A0A224YL10_9ACAR</name>
<proteinExistence type="predicted"/>
<reference evidence="1" key="1">
    <citation type="journal article" date="2017" name="Parasit. Vectors">
        <title>Sialotranscriptomics of Rhipicephalus zambeziensis reveals intricate expression profiles of secretory proteins and suggests tight temporal transcriptional regulation during blood-feeding.</title>
        <authorList>
            <person name="de Castro M.H."/>
            <person name="de Klerk D."/>
            <person name="Pienaar R."/>
            <person name="Rees D.J.G."/>
            <person name="Mans B.J."/>
        </authorList>
    </citation>
    <scope>NUCLEOTIDE SEQUENCE</scope>
    <source>
        <tissue evidence="1">Salivary glands</tissue>
    </source>
</reference>
<accession>A0A224YL10</accession>
<sequence>MKFRIDRIQFEHKINASPSSLVQCIHMNAQMHCSLQMVKGGVLFNIACGILCISHFSHHSCLNTKAKHTHGMLTAKVQYKCSQCMQRHS</sequence>
<organism evidence="1">
    <name type="scientific">Rhipicephalus zambeziensis</name>
    <dbReference type="NCBI Taxonomy" id="60191"/>
    <lineage>
        <taxon>Eukaryota</taxon>
        <taxon>Metazoa</taxon>
        <taxon>Ecdysozoa</taxon>
        <taxon>Arthropoda</taxon>
        <taxon>Chelicerata</taxon>
        <taxon>Arachnida</taxon>
        <taxon>Acari</taxon>
        <taxon>Parasitiformes</taxon>
        <taxon>Ixodida</taxon>
        <taxon>Ixodoidea</taxon>
        <taxon>Ixodidae</taxon>
        <taxon>Rhipicephalinae</taxon>
        <taxon>Rhipicephalus</taxon>
        <taxon>Rhipicephalus</taxon>
    </lineage>
</organism>
<dbReference type="EMBL" id="GFPF01003508">
    <property type="protein sequence ID" value="MAA14654.1"/>
    <property type="molecule type" value="Transcribed_RNA"/>
</dbReference>